<reference evidence="2" key="1">
    <citation type="submission" date="2021-01" db="EMBL/GenBank/DDBJ databases">
        <title>Modified the classification status of verrucomicrobia.</title>
        <authorList>
            <person name="Feng X."/>
        </authorList>
    </citation>
    <scope>NUCLEOTIDE SEQUENCE</scope>
    <source>
        <strain evidence="2">_KCTC 22039</strain>
    </source>
</reference>
<dbReference type="SUPFAM" id="SSF109770">
    <property type="entry name" value="Nickel-containing superoxide dismutase, NiSOD"/>
    <property type="match status" value="1"/>
</dbReference>
<keyword evidence="3" id="KW-1185">Reference proteome</keyword>
<dbReference type="InterPro" id="IPR036502">
    <property type="entry name" value="NiSOD_sf"/>
</dbReference>
<sequence>MKKFILPTLLAATAFTLAPTPSADAHCQVPCGIYDDANVLAEMKTDIATIKKAMGQITELAGDSKNANQVTRWVNNKEQHAQNIQDTVAKYFLAQRIKLDESNSEEYIKKLTLLHQITVYAMKCKQTTDVENVTKLDAAYQAFVKAYHAH</sequence>
<dbReference type="Pfam" id="PF09055">
    <property type="entry name" value="Sod_Ni"/>
    <property type="match status" value="1"/>
</dbReference>
<accession>A0A8J7MEZ0</accession>
<dbReference type="EMBL" id="JAENIM010000047">
    <property type="protein sequence ID" value="MBK1792729.1"/>
    <property type="molecule type" value="Genomic_DNA"/>
</dbReference>
<dbReference type="RefSeq" id="WP_200312739.1">
    <property type="nucleotide sequence ID" value="NZ_JAENIM010000047.1"/>
</dbReference>
<feature type="signal peptide" evidence="1">
    <location>
        <begin position="1"/>
        <end position="25"/>
    </location>
</feature>
<dbReference type="InterPro" id="IPR014123">
    <property type="entry name" value="Superoxide_dismutase_Ni-type"/>
</dbReference>
<dbReference type="GO" id="GO:0016151">
    <property type="term" value="F:nickel cation binding"/>
    <property type="evidence" value="ECO:0007669"/>
    <property type="project" value="InterPro"/>
</dbReference>
<organism evidence="2 3">
    <name type="scientific">Persicirhabdus sediminis</name>
    <dbReference type="NCBI Taxonomy" id="454144"/>
    <lineage>
        <taxon>Bacteria</taxon>
        <taxon>Pseudomonadati</taxon>
        <taxon>Verrucomicrobiota</taxon>
        <taxon>Verrucomicrobiia</taxon>
        <taxon>Verrucomicrobiales</taxon>
        <taxon>Verrucomicrobiaceae</taxon>
        <taxon>Persicirhabdus</taxon>
    </lineage>
</organism>
<name>A0A8J7MEZ0_9BACT</name>
<dbReference type="Proteomes" id="UP000624703">
    <property type="component" value="Unassembled WGS sequence"/>
</dbReference>
<evidence type="ECO:0000256" key="1">
    <source>
        <dbReference type="SAM" id="SignalP"/>
    </source>
</evidence>
<evidence type="ECO:0008006" key="4">
    <source>
        <dbReference type="Google" id="ProtNLM"/>
    </source>
</evidence>
<feature type="chain" id="PRO_5035236737" description="Nickel superoxide dismutase" evidence="1">
    <location>
        <begin position="26"/>
        <end position="150"/>
    </location>
</feature>
<keyword evidence="1" id="KW-0732">Signal</keyword>
<dbReference type="Gene3D" id="1.20.120.400">
    <property type="entry name" value="Nickel-containing superoxide dismutase"/>
    <property type="match status" value="1"/>
</dbReference>
<gene>
    <name evidence="2" type="ORF">JIN82_16315</name>
</gene>
<dbReference type="AlphaFoldDB" id="A0A8J7MEZ0"/>
<dbReference type="GO" id="GO:0004784">
    <property type="term" value="F:superoxide dismutase activity"/>
    <property type="evidence" value="ECO:0007669"/>
    <property type="project" value="InterPro"/>
</dbReference>
<evidence type="ECO:0000313" key="2">
    <source>
        <dbReference type="EMBL" id="MBK1792729.1"/>
    </source>
</evidence>
<evidence type="ECO:0000313" key="3">
    <source>
        <dbReference type="Proteomes" id="UP000624703"/>
    </source>
</evidence>
<proteinExistence type="predicted"/>
<comment type="caution">
    <text evidence="2">The sequence shown here is derived from an EMBL/GenBank/DDBJ whole genome shotgun (WGS) entry which is preliminary data.</text>
</comment>
<protein>
    <recommendedName>
        <fullName evidence="4">Nickel superoxide dismutase</fullName>
    </recommendedName>
</protein>